<evidence type="ECO:0000256" key="3">
    <source>
        <dbReference type="ARBA" id="ARBA00022989"/>
    </source>
</evidence>
<dbReference type="InterPro" id="IPR013057">
    <property type="entry name" value="AA_transpt_TM"/>
</dbReference>
<accession>A0A9W9YP93</accession>
<keyword evidence="4 7" id="KW-0472">Membrane</keyword>
<dbReference type="OrthoDB" id="294541at2759"/>
<comment type="similarity">
    <text evidence="6">Belongs to the TMEM104 family.</text>
</comment>
<dbReference type="EMBL" id="MU827309">
    <property type="protein sequence ID" value="KAJ7360591.1"/>
    <property type="molecule type" value="Genomic_DNA"/>
</dbReference>
<feature type="transmembrane region" description="Helical" evidence="7">
    <location>
        <begin position="433"/>
        <end position="450"/>
    </location>
</feature>
<keyword evidence="10" id="KW-1185">Reference proteome</keyword>
<keyword evidence="3 7" id="KW-1133">Transmembrane helix</keyword>
<evidence type="ECO:0000259" key="8">
    <source>
        <dbReference type="Pfam" id="PF01490"/>
    </source>
</evidence>
<keyword evidence="5" id="KW-0325">Glycoprotein</keyword>
<feature type="transmembrane region" description="Helical" evidence="7">
    <location>
        <begin position="276"/>
        <end position="296"/>
    </location>
</feature>
<feature type="transmembrane region" description="Helical" evidence="7">
    <location>
        <begin position="173"/>
        <end position="194"/>
    </location>
</feature>
<dbReference type="GO" id="GO:0016020">
    <property type="term" value="C:membrane"/>
    <property type="evidence" value="ECO:0007669"/>
    <property type="project" value="UniProtKB-SubCell"/>
</dbReference>
<evidence type="ECO:0000256" key="4">
    <source>
        <dbReference type="ARBA" id="ARBA00023136"/>
    </source>
</evidence>
<evidence type="ECO:0000313" key="10">
    <source>
        <dbReference type="Proteomes" id="UP001163046"/>
    </source>
</evidence>
<keyword evidence="2 7" id="KW-0812">Transmembrane</keyword>
<evidence type="ECO:0000256" key="5">
    <source>
        <dbReference type="ARBA" id="ARBA00023180"/>
    </source>
</evidence>
<feature type="transmembrane region" description="Helical" evidence="7">
    <location>
        <begin position="316"/>
        <end position="342"/>
    </location>
</feature>
<evidence type="ECO:0000256" key="2">
    <source>
        <dbReference type="ARBA" id="ARBA00022692"/>
    </source>
</evidence>
<feature type="transmembrane region" description="Helical" evidence="7">
    <location>
        <begin position="206"/>
        <end position="225"/>
    </location>
</feature>
<feature type="domain" description="Amino acid transporter transmembrane" evidence="8">
    <location>
        <begin position="16"/>
        <end position="415"/>
    </location>
</feature>
<dbReference type="Proteomes" id="UP001163046">
    <property type="component" value="Unassembled WGS sequence"/>
</dbReference>
<dbReference type="Pfam" id="PF01490">
    <property type="entry name" value="Aa_trans"/>
    <property type="match status" value="1"/>
</dbReference>
<evidence type="ECO:0000256" key="1">
    <source>
        <dbReference type="ARBA" id="ARBA00004141"/>
    </source>
</evidence>
<dbReference type="AlphaFoldDB" id="A0A9W9YP93"/>
<comment type="caution">
    <text evidence="9">The sequence shown here is derived from an EMBL/GenBank/DDBJ whole genome shotgun (WGS) entry which is preliminary data.</text>
</comment>
<gene>
    <name evidence="9" type="ORF">OS493_015699</name>
</gene>
<name>A0A9W9YP93_9CNID</name>
<feature type="transmembrane region" description="Helical" evidence="7">
    <location>
        <begin position="245"/>
        <end position="264"/>
    </location>
</feature>
<proteinExistence type="inferred from homology"/>
<evidence type="ECO:0000256" key="7">
    <source>
        <dbReference type="SAM" id="Phobius"/>
    </source>
</evidence>
<dbReference type="PANTHER" id="PTHR16189">
    <property type="entry name" value="TRANSMEMBRANE PROTEIN 104-RELATED"/>
    <property type="match status" value="1"/>
</dbReference>
<reference evidence="9" key="1">
    <citation type="submission" date="2023-01" db="EMBL/GenBank/DDBJ databases">
        <title>Genome assembly of the deep-sea coral Lophelia pertusa.</title>
        <authorList>
            <person name="Herrera S."/>
            <person name="Cordes E."/>
        </authorList>
    </citation>
    <scope>NUCLEOTIDE SEQUENCE</scope>
    <source>
        <strain evidence="9">USNM1676648</strain>
        <tissue evidence="9">Polyp</tissue>
    </source>
</reference>
<dbReference type="PANTHER" id="PTHR16189:SF0">
    <property type="entry name" value="TRANSMEMBRANE PROTEIN 104"/>
    <property type="match status" value="1"/>
</dbReference>
<comment type="subcellular location">
    <subcellularLocation>
        <location evidence="1">Membrane</location>
        <topology evidence="1">Multi-pass membrane protein</topology>
    </subcellularLocation>
</comment>
<evidence type="ECO:0000256" key="6">
    <source>
        <dbReference type="ARBA" id="ARBA00038166"/>
    </source>
</evidence>
<feature type="transmembrane region" description="Helical" evidence="7">
    <location>
        <begin position="130"/>
        <end position="149"/>
    </location>
</feature>
<protein>
    <recommendedName>
        <fullName evidence="8">Amino acid transporter transmembrane domain-containing protein</fullName>
    </recommendedName>
</protein>
<organism evidence="9 10">
    <name type="scientific">Desmophyllum pertusum</name>
    <dbReference type="NCBI Taxonomy" id="174260"/>
    <lineage>
        <taxon>Eukaryota</taxon>
        <taxon>Metazoa</taxon>
        <taxon>Cnidaria</taxon>
        <taxon>Anthozoa</taxon>
        <taxon>Hexacorallia</taxon>
        <taxon>Scleractinia</taxon>
        <taxon>Caryophylliina</taxon>
        <taxon>Caryophylliidae</taxon>
        <taxon>Desmophyllum</taxon>
    </lineage>
</organism>
<feature type="transmembrane region" description="Helical" evidence="7">
    <location>
        <begin position="46"/>
        <end position="71"/>
    </location>
</feature>
<sequence>MSGKSIEGPYASPSYSATVGAIFLFNLLVGVGILALPSAIAKAGIIAGILCLVTVSFMAFVSATFMIEVLATANAWRRTKSVTRKGYVKGCPAQNESVGETSQIKVKTDVLSPPLFEIEEKFEMGYMSELFLGSAGSTFFYAVLCLYLYGDLAIYAVSVATTLEKAVGASHQISYYSFLWGFIMFIGPFCFFNFQKTTYLQFFTMVMRNSAMVLMIVLTVFDIANGHKVPTDQLILWDTAKAKELLGMAVFTFMCHHSIPSIILPLADKRKTLQVVLVDYVIVLLYCSTIVFSAVLNKPASAICQLYTLNFSEHSVAVLAKFLSVYPVFTLSSNFPLICITLRNNLMALFPISKKLFCSQQMFTLIALMPPVVIAVFVHDVGQLVALTGSFAGLAIMFVTPGLLVLYSRNKLDKSVPHWQQMHHHKSPFQHKAWVYLTLTFAAFVLMTRIF</sequence>
<feature type="transmembrane region" description="Helical" evidence="7">
    <location>
        <begin position="384"/>
        <end position="407"/>
    </location>
</feature>
<feature type="transmembrane region" description="Helical" evidence="7">
    <location>
        <begin position="21"/>
        <end position="40"/>
    </location>
</feature>
<evidence type="ECO:0000313" key="9">
    <source>
        <dbReference type="EMBL" id="KAJ7360591.1"/>
    </source>
</evidence>
<feature type="transmembrane region" description="Helical" evidence="7">
    <location>
        <begin position="362"/>
        <end position="378"/>
    </location>
</feature>